<evidence type="ECO:0000256" key="6">
    <source>
        <dbReference type="ARBA" id="ARBA00022705"/>
    </source>
</evidence>
<evidence type="ECO:0000256" key="7">
    <source>
        <dbReference type="ARBA" id="ARBA00022763"/>
    </source>
</evidence>
<dbReference type="InterPro" id="IPR020045">
    <property type="entry name" value="DNA_polI_H3TH"/>
</dbReference>
<evidence type="ECO:0000256" key="12">
    <source>
        <dbReference type="NCBIfam" id="TIGR00593"/>
    </source>
</evidence>
<dbReference type="Gene3D" id="3.40.50.1010">
    <property type="entry name" value="5'-nuclease"/>
    <property type="match status" value="1"/>
</dbReference>
<dbReference type="FunFam" id="1.20.1060.10:FF:000001">
    <property type="entry name" value="DNA polymerase I"/>
    <property type="match status" value="1"/>
</dbReference>
<keyword evidence="13" id="KW-0540">Nuclease</keyword>
<dbReference type="InterPro" id="IPR002298">
    <property type="entry name" value="DNA_polymerase_A"/>
</dbReference>
<dbReference type="GO" id="GO:0006261">
    <property type="term" value="P:DNA-templated DNA replication"/>
    <property type="evidence" value="ECO:0007669"/>
    <property type="project" value="UniProtKB-UniRule"/>
</dbReference>
<dbReference type="Gene3D" id="1.20.1060.10">
    <property type="entry name" value="Taq DNA Polymerase, Chain T, domain 4"/>
    <property type="match status" value="1"/>
</dbReference>
<dbReference type="HOGENOM" id="CLU_004675_0_0_7"/>
<keyword evidence="7 13" id="KW-0227">DNA damage</keyword>
<evidence type="ECO:0000256" key="4">
    <source>
        <dbReference type="ARBA" id="ARBA00022679"/>
    </source>
</evidence>
<dbReference type="PANTHER" id="PTHR10133:SF27">
    <property type="entry name" value="DNA POLYMERASE NU"/>
    <property type="match status" value="1"/>
</dbReference>
<evidence type="ECO:0000256" key="9">
    <source>
        <dbReference type="ARBA" id="ARBA00023125"/>
    </source>
</evidence>
<evidence type="ECO:0000256" key="11">
    <source>
        <dbReference type="ARBA" id="ARBA00049244"/>
    </source>
</evidence>
<keyword evidence="8 13" id="KW-0239">DNA-directed DNA polymerase</keyword>
<dbReference type="KEGG" id="bex:A11Q_716"/>
<dbReference type="CDD" id="cd08637">
    <property type="entry name" value="DNA_pol_A_pol_I_C"/>
    <property type="match status" value="1"/>
</dbReference>
<dbReference type="PANTHER" id="PTHR10133">
    <property type="entry name" value="DNA POLYMERASE I"/>
    <property type="match status" value="1"/>
</dbReference>
<reference evidence="16 17" key="1">
    <citation type="journal article" date="2013" name="ISME J.">
        <title>By their genes ye shall know them: genomic signatures of predatory bacteria.</title>
        <authorList>
            <person name="Pasternak Z."/>
            <person name="Pietrokovski S."/>
            <person name="Rotem O."/>
            <person name="Gophna U."/>
            <person name="Lurie-Weinberger M.N."/>
            <person name="Jurkevitch E."/>
        </authorList>
    </citation>
    <scope>NUCLEOTIDE SEQUENCE [LARGE SCALE GENOMIC DNA]</scope>
    <source>
        <strain evidence="16 17">JSS</strain>
    </source>
</reference>
<dbReference type="SMART" id="SM00279">
    <property type="entry name" value="HhH2"/>
    <property type="match status" value="1"/>
</dbReference>
<dbReference type="Gene3D" id="1.10.150.20">
    <property type="entry name" value="5' to 3' exonuclease, C-terminal subdomain"/>
    <property type="match status" value="2"/>
</dbReference>
<dbReference type="GO" id="GO:0008409">
    <property type="term" value="F:5'-3' exonuclease activity"/>
    <property type="evidence" value="ECO:0007669"/>
    <property type="project" value="UniProtKB-UniRule"/>
</dbReference>
<dbReference type="InterPro" id="IPR019760">
    <property type="entry name" value="DNA-dir_DNA_pol_A_CS"/>
</dbReference>
<keyword evidence="13" id="KW-0269">Exonuclease</keyword>
<dbReference type="eggNOG" id="COG0749">
    <property type="taxonomic scope" value="Bacteria"/>
</dbReference>
<dbReference type="InterPro" id="IPR029060">
    <property type="entry name" value="PIN-like_dom_sf"/>
</dbReference>
<dbReference type="SUPFAM" id="SSF88723">
    <property type="entry name" value="PIN domain-like"/>
    <property type="match status" value="1"/>
</dbReference>
<dbReference type="Pfam" id="PF01367">
    <property type="entry name" value="5_3_exonuc"/>
    <property type="match status" value="1"/>
</dbReference>
<evidence type="ECO:0000256" key="13">
    <source>
        <dbReference type="RuleBase" id="RU004460"/>
    </source>
</evidence>
<evidence type="ECO:0000256" key="10">
    <source>
        <dbReference type="ARBA" id="ARBA00023204"/>
    </source>
</evidence>
<dbReference type="InterPro" id="IPR001098">
    <property type="entry name" value="DNA-dir_DNA_pol_A_palm_dom"/>
</dbReference>
<gene>
    <name evidence="13" type="primary">polA</name>
    <name evidence="16" type="ORF">A11Q_716</name>
</gene>
<name>M4VA87_9BACT</name>
<dbReference type="NCBIfam" id="NF004397">
    <property type="entry name" value="PRK05755.1"/>
    <property type="match status" value="1"/>
</dbReference>
<keyword evidence="6 13" id="KW-0235">DNA replication</keyword>
<dbReference type="Gene3D" id="3.30.420.10">
    <property type="entry name" value="Ribonuclease H-like superfamily/Ribonuclease H"/>
    <property type="match status" value="1"/>
</dbReference>
<dbReference type="AlphaFoldDB" id="M4VA87"/>
<dbReference type="InterPro" id="IPR018320">
    <property type="entry name" value="DNA_polymerase_1"/>
</dbReference>
<organism evidence="16 17">
    <name type="scientific">Pseudobdellovibrio exovorus JSS</name>
    <dbReference type="NCBI Taxonomy" id="1184267"/>
    <lineage>
        <taxon>Bacteria</taxon>
        <taxon>Pseudomonadati</taxon>
        <taxon>Bdellovibrionota</taxon>
        <taxon>Bdellovibrionia</taxon>
        <taxon>Bdellovibrionales</taxon>
        <taxon>Pseudobdellovibrionaceae</taxon>
        <taxon>Pseudobdellovibrio</taxon>
    </lineage>
</organism>
<dbReference type="Proteomes" id="UP000012040">
    <property type="component" value="Chromosome"/>
</dbReference>
<dbReference type="EC" id="2.7.7.7" evidence="2 12"/>
<evidence type="ECO:0000256" key="8">
    <source>
        <dbReference type="ARBA" id="ARBA00022932"/>
    </source>
</evidence>
<evidence type="ECO:0000313" key="16">
    <source>
        <dbReference type="EMBL" id="AGH94936.1"/>
    </source>
</evidence>
<sequence>MKKQIYVVDVSSMFFRAFYAIRPLTSSKGVPVNAVYGFISMIIKLMKDKKPDHLVFCYDRKEPSFRKDLYVDYKANRTEMPDEMQVQMPYLKQIASLLGICDLEVPSYEADDLIGTIACMAQKEDYEVFIVSGDKDFCQLVNKNVFLYDTMKEIIFDEELVKAKHGVHPLQFIDYLALTGDSSDNIPGVAGIGPKGAQKLIEQFGTLEAIYENIDQISSASIKEKLLKSKDSAFLSKKLVTIVCDAPVSVTLEDFTLKPFKVDELRAFLQDLNFKTLEKNLLGEGKSGFVKPAESASEPPKASASLMAAVAPAAEQISVVVGQWNEAEIQKRLNQNENCFIFVAEEQIALGFQSELYFTSIAECKLNFTDLVWNGFDLKKVWTHLGIDSEKTLEVNWDLMLGSYVLRAADSSDPEKLADVFLQKELDLDSFESAADKLQNLYQTFLELNQKVQEELQSKELMIIYEKLERPLIPILYKMERKGIQLDLEYLKSFSEELAAELAGQEKKIHEISGEDFNIASPKQLGVVLFEKMGLEATKKTKTGYSTDNDVLEGLDHPIGKEIIHYREVAKLKSTYVDALPQLADSSARVHTHFNQALTTTGRLSSTNPNLQNIPIKTEKGQRVRKAFVASSGNRLLSVDYSQIELRVLAHISEDKGLIKAFQDDLDIHMATAAEVFSVPLNEVTKDQRRIAKAVNFGIAYGQGAFGLADTLGISRKESSEIIERYFSKFGGIKDYIEKTVKMAHEQKYVETLFGRRRYIPELDNKNVMMKKFGERAAINAPIQGTASDLVKMAMIELCSDLKIDMLLQVHDELIFEGTEEQIQMQLPWIVKTMENVVKLKVPLKVNYSVGNNWDEAH</sequence>
<dbReference type="InterPro" id="IPR002421">
    <property type="entry name" value="5-3_exonuclease"/>
</dbReference>
<dbReference type="SMART" id="SM00475">
    <property type="entry name" value="53EXOc"/>
    <property type="match status" value="1"/>
</dbReference>
<accession>M4VA87</accession>
<keyword evidence="9 13" id="KW-0238">DNA-binding</keyword>
<dbReference type="GO" id="GO:0003677">
    <property type="term" value="F:DNA binding"/>
    <property type="evidence" value="ECO:0007669"/>
    <property type="project" value="UniProtKB-UniRule"/>
</dbReference>
<evidence type="ECO:0000256" key="5">
    <source>
        <dbReference type="ARBA" id="ARBA00022695"/>
    </source>
</evidence>
<dbReference type="Pfam" id="PF02739">
    <property type="entry name" value="5_3_exonuc_N"/>
    <property type="match status" value="1"/>
</dbReference>
<keyword evidence="17" id="KW-1185">Reference proteome</keyword>
<keyword evidence="13" id="KW-0378">Hydrolase</keyword>
<keyword evidence="5 13" id="KW-0548">Nucleotidyltransferase</keyword>
<comment type="function">
    <text evidence="13">In addition to polymerase activity, this DNA polymerase exhibits 5'-3' exonuclease activity.</text>
</comment>
<dbReference type="FunFam" id="1.10.150.20:FF:000002">
    <property type="entry name" value="DNA polymerase I"/>
    <property type="match status" value="1"/>
</dbReference>
<dbReference type="PROSITE" id="PS00447">
    <property type="entry name" value="DNA_POLYMERASE_A"/>
    <property type="match status" value="1"/>
</dbReference>
<evidence type="ECO:0000256" key="3">
    <source>
        <dbReference type="ARBA" id="ARBA00020311"/>
    </source>
</evidence>
<dbReference type="NCBIfam" id="TIGR00593">
    <property type="entry name" value="pola"/>
    <property type="match status" value="1"/>
</dbReference>
<proteinExistence type="inferred from homology"/>
<dbReference type="EMBL" id="CP003537">
    <property type="protein sequence ID" value="AGH94936.1"/>
    <property type="molecule type" value="Genomic_DNA"/>
</dbReference>
<dbReference type="InterPro" id="IPR020046">
    <property type="entry name" value="5-3_exonucl_a-hlix_arch_N"/>
</dbReference>
<protein>
    <recommendedName>
        <fullName evidence="3 12">DNA polymerase I</fullName>
        <ecNumber evidence="2 12">2.7.7.7</ecNumber>
    </recommendedName>
</protein>
<dbReference type="InterPro" id="IPR036397">
    <property type="entry name" value="RNaseH_sf"/>
</dbReference>
<dbReference type="SMART" id="SM00482">
    <property type="entry name" value="POLAc"/>
    <property type="match status" value="1"/>
</dbReference>
<feature type="domain" description="DNA-directed DNA polymerase family A palm" evidence="15">
    <location>
        <begin position="621"/>
        <end position="822"/>
    </location>
</feature>
<dbReference type="eggNOG" id="COG0258">
    <property type="taxonomic scope" value="Bacteria"/>
</dbReference>
<comment type="catalytic activity">
    <reaction evidence="11 13">
        <text>DNA(n) + a 2'-deoxyribonucleoside 5'-triphosphate = DNA(n+1) + diphosphate</text>
        <dbReference type="Rhea" id="RHEA:22508"/>
        <dbReference type="Rhea" id="RHEA-COMP:17339"/>
        <dbReference type="Rhea" id="RHEA-COMP:17340"/>
        <dbReference type="ChEBI" id="CHEBI:33019"/>
        <dbReference type="ChEBI" id="CHEBI:61560"/>
        <dbReference type="ChEBI" id="CHEBI:173112"/>
        <dbReference type="EC" id="2.7.7.7"/>
    </reaction>
</comment>
<comment type="similarity">
    <text evidence="1 13">Belongs to the DNA polymerase type-A family.</text>
</comment>
<dbReference type="FunFam" id="1.10.150.20:FF:000003">
    <property type="entry name" value="DNA polymerase I"/>
    <property type="match status" value="1"/>
</dbReference>
<dbReference type="GO" id="GO:0003887">
    <property type="term" value="F:DNA-directed DNA polymerase activity"/>
    <property type="evidence" value="ECO:0007669"/>
    <property type="project" value="UniProtKB-UniRule"/>
</dbReference>
<evidence type="ECO:0000259" key="15">
    <source>
        <dbReference type="SMART" id="SM00482"/>
    </source>
</evidence>
<dbReference type="InterPro" id="IPR043502">
    <property type="entry name" value="DNA/RNA_pol_sf"/>
</dbReference>
<dbReference type="OrthoDB" id="5287280at2"/>
<dbReference type="RefSeq" id="WP_015469426.1">
    <property type="nucleotide sequence ID" value="NC_020813.1"/>
</dbReference>
<dbReference type="Gene3D" id="3.30.70.370">
    <property type="match status" value="1"/>
</dbReference>
<evidence type="ECO:0000259" key="14">
    <source>
        <dbReference type="SMART" id="SM00475"/>
    </source>
</evidence>
<dbReference type="Pfam" id="PF00476">
    <property type="entry name" value="DNA_pol_A"/>
    <property type="match status" value="1"/>
</dbReference>
<dbReference type="SUPFAM" id="SSF47807">
    <property type="entry name" value="5' to 3' exonuclease, C-terminal subdomain"/>
    <property type="match status" value="1"/>
</dbReference>
<dbReference type="STRING" id="1184267.A11Q_716"/>
<dbReference type="PATRIC" id="fig|1184267.3.peg.725"/>
<dbReference type="CDD" id="cd09859">
    <property type="entry name" value="PIN_53EXO"/>
    <property type="match status" value="1"/>
</dbReference>
<dbReference type="InterPro" id="IPR008918">
    <property type="entry name" value="HhH2"/>
</dbReference>
<feature type="domain" description="5'-3' exonuclease" evidence="14">
    <location>
        <begin position="2"/>
        <end position="258"/>
    </location>
</feature>
<evidence type="ECO:0000256" key="2">
    <source>
        <dbReference type="ARBA" id="ARBA00012417"/>
    </source>
</evidence>
<dbReference type="CDD" id="cd09898">
    <property type="entry name" value="H3TH_53EXO"/>
    <property type="match status" value="1"/>
</dbReference>
<keyword evidence="4 13" id="KW-0808">Transferase</keyword>
<dbReference type="PRINTS" id="PR00868">
    <property type="entry name" value="DNAPOLI"/>
</dbReference>
<evidence type="ECO:0000313" key="17">
    <source>
        <dbReference type="Proteomes" id="UP000012040"/>
    </source>
</evidence>
<keyword evidence="10 13" id="KW-0234">DNA repair</keyword>
<dbReference type="InterPro" id="IPR036279">
    <property type="entry name" value="5-3_exonuclease_C_sf"/>
</dbReference>
<dbReference type="SUPFAM" id="SSF56672">
    <property type="entry name" value="DNA/RNA polymerases"/>
    <property type="match status" value="1"/>
</dbReference>
<dbReference type="GO" id="GO:0006302">
    <property type="term" value="P:double-strand break repair"/>
    <property type="evidence" value="ECO:0007669"/>
    <property type="project" value="TreeGrafter"/>
</dbReference>
<evidence type="ECO:0000256" key="1">
    <source>
        <dbReference type="ARBA" id="ARBA00007705"/>
    </source>
</evidence>